<comment type="caution">
    <text evidence="4">The sequence shown here is derived from an EMBL/GenBank/DDBJ whole genome shotgun (WGS) entry which is preliminary data.</text>
</comment>
<evidence type="ECO:0000313" key="4">
    <source>
        <dbReference type="EMBL" id="MBC5642421.1"/>
    </source>
</evidence>
<sequence length="399" mass="45923">MEKKDYTNYSAEQLLEDDFFLESFSKPTPDSLSFWVDQTRGNEVLTKEVAYAKIILRSIPYRKRIFSSDDKELLWMRISETNHRKHLFRYWYSSVAAAAVLLILVVGGFYYTDYYAKDNLTAIERVQRPEHSVETIQLILADEKKVNIEEEDSRLQYSKKGELHINTQKVDIPQKSTDTNKQGQKNPVYNQLIVPAAKRSFLELADGSKIWVNANTRVVYPVTFENKKREIYVDGEIYIEVFPDKERPFIVKSEKMDIRVLGTKFNVSAYAANKESSVVLVSGKVNVQTDNRSESVLEPSERLSYGKGSTDIKKVNVENYISWKDGFYTFDNECFSIVLDKLSDYYGKKMAYNAEVGALRCSGSLNLSDDMVKVLNGLESTMPVNFTIEREYISVIVKP</sequence>
<proteinExistence type="predicted"/>
<keyword evidence="1" id="KW-1133">Transmembrane helix</keyword>
<dbReference type="Proteomes" id="UP000644010">
    <property type="component" value="Unassembled WGS sequence"/>
</dbReference>
<accession>A0ABR7DY26</accession>
<protein>
    <submittedName>
        <fullName evidence="4">FecR domain-containing protein</fullName>
    </submittedName>
</protein>
<keyword evidence="1" id="KW-0472">Membrane</keyword>
<dbReference type="PANTHER" id="PTHR30273">
    <property type="entry name" value="PERIPLASMIC SIGNAL SENSOR AND SIGMA FACTOR ACTIVATOR FECR-RELATED"/>
    <property type="match status" value="1"/>
</dbReference>
<dbReference type="Gene3D" id="2.60.120.1440">
    <property type="match status" value="1"/>
</dbReference>
<dbReference type="RefSeq" id="WP_186958671.1">
    <property type="nucleotide sequence ID" value="NZ_JACOOI010000004.1"/>
</dbReference>
<evidence type="ECO:0000256" key="1">
    <source>
        <dbReference type="SAM" id="Phobius"/>
    </source>
</evidence>
<reference evidence="4 5" key="1">
    <citation type="submission" date="2020-08" db="EMBL/GenBank/DDBJ databases">
        <title>Genome public.</title>
        <authorList>
            <person name="Liu C."/>
            <person name="Sun Q."/>
        </authorList>
    </citation>
    <scope>NUCLEOTIDE SEQUENCE [LARGE SCALE GENOMIC DNA]</scope>
    <source>
        <strain evidence="4 5">BX2</strain>
    </source>
</reference>
<organism evidence="4 5">
    <name type="scientific">Parabacteroides segnis</name>
    <dbReference type="NCBI Taxonomy" id="2763058"/>
    <lineage>
        <taxon>Bacteria</taxon>
        <taxon>Pseudomonadati</taxon>
        <taxon>Bacteroidota</taxon>
        <taxon>Bacteroidia</taxon>
        <taxon>Bacteroidales</taxon>
        <taxon>Tannerellaceae</taxon>
        <taxon>Parabacteroides</taxon>
    </lineage>
</organism>
<dbReference type="InterPro" id="IPR032508">
    <property type="entry name" value="FecR_C"/>
</dbReference>
<dbReference type="InterPro" id="IPR012373">
    <property type="entry name" value="Ferrdict_sens_TM"/>
</dbReference>
<dbReference type="EMBL" id="JACOOI010000004">
    <property type="protein sequence ID" value="MBC5642421.1"/>
    <property type="molecule type" value="Genomic_DNA"/>
</dbReference>
<dbReference type="Pfam" id="PF16344">
    <property type="entry name" value="FecR_C"/>
    <property type="match status" value="1"/>
</dbReference>
<evidence type="ECO:0000259" key="2">
    <source>
        <dbReference type="Pfam" id="PF04773"/>
    </source>
</evidence>
<dbReference type="PANTHER" id="PTHR30273:SF2">
    <property type="entry name" value="PROTEIN FECR"/>
    <property type="match status" value="1"/>
</dbReference>
<name>A0ABR7DY26_9BACT</name>
<evidence type="ECO:0000259" key="3">
    <source>
        <dbReference type="Pfam" id="PF16344"/>
    </source>
</evidence>
<keyword evidence="1" id="KW-0812">Transmembrane</keyword>
<dbReference type="Gene3D" id="3.55.50.30">
    <property type="match status" value="1"/>
</dbReference>
<evidence type="ECO:0000313" key="5">
    <source>
        <dbReference type="Proteomes" id="UP000644010"/>
    </source>
</evidence>
<keyword evidence="5" id="KW-1185">Reference proteome</keyword>
<feature type="transmembrane region" description="Helical" evidence="1">
    <location>
        <begin position="90"/>
        <end position="111"/>
    </location>
</feature>
<dbReference type="InterPro" id="IPR006860">
    <property type="entry name" value="FecR"/>
</dbReference>
<feature type="domain" description="Protein FecR C-terminal" evidence="3">
    <location>
        <begin position="328"/>
        <end position="393"/>
    </location>
</feature>
<dbReference type="Pfam" id="PF04773">
    <property type="entry name" value="FecR"/>
    <property type="match status" value="1"/>
</dbReference>
<gene>
    <name evidence="4" type="ORF">H8S77_05920</name>
</gene>
<feature type="domain" description="FecR protein" evidence="2">
    <location>
        <begin position="197"/>
        <end position="286"/>
    </location>
</feature>